<dbReference type="InterPro" id="IPR054691">
    <property type="entry name" value="LeuA/HCS_post-cat"/>
</dbReference>
<comment type="pathway">
    <text evidence="1">Amino-acid biosynthesis; L-isoleucine biosynthesis; 2-oxobutanoate from pyruvate: step 1/3.</text>
</comment>
<dbReference type="GO" id="GO:0003852">
    <property type="term" value="F:2-isopropylmalate synthase activity"/>
    <property type="evidence" value="ECO:0007669"/>
    <property type="project" value="InterPro"/>
</dbReference>
<dbReference type="InterPro" id="IPR005675">
    <property type="entry name" value="Citramal_synthase"/>
</dbReference>
<dbReference type="NCBIfam" id="TIGR00977">
    <property type="entry name" value="citramal_synth"/>
    <property type="match status" value="1"/>
</dbReference>
<name>A0A381T7Q0_9ZZZZ</name>
<evidence type="ECO:0000256" key="5">
    <source>
        <dbReference type="ARBA" id="ARBA00022624"/>
    </source>
</evidence>
<dbReference type="EMBL" id="UINC01004070">
    <property type="protein sequence ID" value="SVA11551.1"/>
    <property type="molecule type" value="Genomic_DNA"/>
</dbReference>
<evidence type="ECO:0000256" key="4">
    <source>
        <dbReference type="ARBA" id="ARBA00022605"/>
    </source>
</evidence>
<evidence type="ECO:0000256" key="8">
    <source>
        <dbReference type="ARBA" id="ARBA00034330"/>
    </source>
</evidence>
<reference evidence="11" key="1">
    <citation type="submission" date="2018-05" db="EMBL/GenBank/DDBJ databases">
        <authorList>
            <person name="Lanie J.A."/>
            <person name="Ng W.-L."/>
            <person name="Kazmierczak K.M."/>
            <person name="Andrzejewski T.M."/>
            <person name="Davidsen T.M."/>
            <person name="Wayne K.J."/>
            <person name="Tettelin H."/>
            <person name="Glass J.I."/>
            <person name="Rusch D."/>
            <person name="Podicherti R."/>
            <person name="Tsui H.-C.T."/>
            <person name="Winkler M.E."/>
        </authorList>
    </citation>
    <scope>NUCLEOTIDE SEQUENCE</scope>
</reference>
<dbReference type="PROSITE" id="PS00816">
    <property type="entry name" value="AIPM_HOMOCIT_SYNTH_2"/>
    <property type="match status" value="1"/>
</dbReference>
<keyword evidence="6" id="KW-0808">Transferase</keyword>
<evidence type="ECO:0000256" key="7">
    <source>
        <dbReference type="ARBA" id="ARBA00023304"/>
    </source>
</evidence>
<dbReference type="Gene3D" id="1.10.238.260">
    <property type="match status" value="1"/>
</dbReference>
<keyword evidence="4" id="KW-0028">Amino-acid biosynthesis</keyword>
<dbReference type="InterPro" id="IPR013709">
    <property type="entry name" value="2-isopropylmalate_synth_dimer"/>
</dbReference>
<dbReference type="InterPro" id="IPR000891">
    <property type="entry name" value="PYR_CT"/>
</dbReference>
<dbReference type="GO" id="GO:0043714">
    <property type="term" value="F:(R)-citramalate synthase activity"/>
    <property type="evidence" value="ECO:0007669"/>
    <property type="project" value="UniProtKB-EC"/>
</dbReference>
<dbReference type="Pfam" id="PF00682">
    <property type="entry name" value="HMGL-like"/>
    <property type="match status" value="1"/>
</dbReference>
<dbReference type="InterPro" id="IPR036230">
    <property type="entry name" value="LeuA_allosteric_dom_sf"/>
</dbReference>
<dbReference type="GO" id="GO:0009097">
    <property type="term" value="P:isoleucine biosynthetic process"/>
    <property type="evidence" value="ECO:0007669"/>
    <property type="project" value="UniProtKB-UniPathway"/>
</dbReference>
<evidence type="ECO:0000256" key="2">
    <source>
        <dbReference type="ARBA" id="ARBA00006154"/>
    </source>
</evidence>
<keyword evidence="5" id="KW-0412">Isoleucine biosynthesis</keyword>
<accession>A0A381T7Q0</accession>
<dbReference type="SUPFAM" id="SSF51569">
    <property type="entry name" value="Aldolase"/>
    <property type="match status" value="1"/>
</dbReference>
<dbReference type="AlphaFoldDB" id="A0A381T7Q0"/>
<evidence type="ECO:0000256" key="3">
    <source>
        <dbReference type="ARBA" id="ARBA00022325"/>
    </source>
</evidence>
<feature type="domain" description="Pyruvate carboxyltransferase" evidence="10">
    <location>
        <begin position="2"/>
        <end position="267"/>
    </location>
</feature>
<evidence type="ECO:0000259" key="10">
    <source>
        <dbReference type="PROSITE" id="PS50991"/>
    </source>
</evidence>
<dbReference type="SUPFAM" id="SSF110921">
    <property type="entry name" value="2-isopropylmalate synthase LeuA, allosteric (dimerisation) domain"/>
    <property type="match status" value="1"/>
</dbReference>
<sequence>MIELFDTTLRDGTQGEGVNLSVDDKLRIAVKLDEFGINIIEGGWPGSNPRDQEFFRRSRELNLQQAQICAFGSTARWPDKIESDANLNALLQAETPVVTLFGKTWQLHSEKGLGLKEDENAELIEQSVAFLVKEGKRVIFDAEHFFDGYKISPSFAIKMLTAAQKGGADTLVLCDTNGGSLPEFIGQATEDVVRRFDKKIGIHAHNDSGLAVANTLMAVAAGVYHVQGTINGVGERCGNANLGTIIPNLVLKMDQKTMQPVQLEKLTPLVHFVYELMNLHPNDQASYVGKSAFAHKGGIHVSAVMKDSRMYEHIDPKKVGNHQRVLVSDLSGQSNIRFKANELNVALNGDKDLTKDLVSHIKSLEHEGYQFEGAEASFELMLRERNGTFKPYFDVVDSRVNVNYDKSGHNRADAMLKVIVDDEIEHTAADGVGPVDALNNALKKALVRFYPELKEVKLTDYKVRVLNEQDGTSARVRVLIESSDGKTSWSTVGVSANIIEASWQALSDSLNYKLAKTREREKTVSKRKDTKYAKPQ</sequence>
<keyword evidence="7" id="KW-0100">Branched-chain amino acid biosynthesis</keyword>
<dbReference type="Pfam" id="PF22617">
    <property type="entry name" value="HCS_D2"/>
    <property type="match status" value="1"/>
</dbReference>
<protein>
    <recommendedName>
        <fullName evidence="3">(R)-citramalate synthase</fullName>
        <ecNumber evidence="8">2.3.3.21</ecNumber>
    </recommendedName>
</protein>
<dbReference type="InterPro" id="IPR002034">
    <property type="entry name" value="AIPM/Hcit_synth_CS"/>
</dbReference>
<dbReference type="InterPro" id="IPR013785">
    <property type="entry name" value="Aldolase_TIM"/>
</dbReference>
<dbReference type="PROSITE" id="PS00815">
    <property type="entry name" value="AIPM_HOMOCIT_SYNTH_1"/>
    <property type="match status" value="1"/>
</dbReference>
<dbReference type="Gene3D" id="3.20.20.70">
    <property type="entry name" value="Aldolase class I"/>
    <property type="match status" value="1"/>
</dbReference>
<dbReference type="SMART" id="SM00917">
    <property type="entry name" value="LeuA_dimer"/>
    <property type="match status" value="1"/>
</dbReference>
<gene>
    <name evidence="11" type="ORF">METZ01_LOCUS64405</name>
</gene>
<dbReference type="GO" id="GO:0009098">
    <property type="term" value="P:L-leucine biosynthetic process"/>
    <property type="evidence" value="ECO:0007669"/>
    <property type="project" value="InterPro"/>
</dbReference>
<evidence type="ECO:0000256" key="9">
    <source>
        <dbReference type="SAM" id="MobiDB-lite"/>
    </source>
</evidence>
<dbReference type="PANTHER" id="PTHR43538:SF1">
    <property type="entry name" value="(R)-CITRAMALATE SYNTHASE"/>
    <property type="match status" value="1"/>
</dbReference>
<evidence type="ECO:0000256" key="6">
    <source>
        <dbReference type="ARBA" id="ARBA00022679"/>
    </source>
</evidence>
<evidence type="ECO:0000256" key="1">
    <source>
        <dbReference type="ARBA" id="ARBA00004743"/>
    </source>
</evidence>
<evidence type="ECO:0000313" key="11">
    <source>
        <dbReference type="EMBL" id="SVA11551.1"/>
    </source>
</evidence>
<dbReference type="CDD" id="cd07941">
    <property type="entry name" value="DRE_TIM_LeuA3"/>
    <property type="match status" value="1"/>
</dbReference>
<proteinExistence type="inferred from homology"/>
<dbReference type="Pfam" id="PF08502">
    <property type="entry name" value="LeuA_dimer"/>
    <property type="match status" value="1"/>
</dbReference>
<dbReference type="UniPathway" id="UPA00047">
    <property type="reaction ID" value="UER00066"/>
</dbReference>
<comment type="similarity">
    <text evidence="2">Belongs to the alpha-IPM synthase/homocitrate synthase family.</text>
</comment>
<dbReference type="PANTHER" id="PTHR43538">
    <property type="entry name" value="ALPHA-IPM SYNTHASE/HOMOCITRATE SYNTHASE"/>
    <property type="match status" value="1"/>
</dbReference>
<dbReference type="EC" id="2.3.3.21" evidence="8"/>
<dbReference type="Gene3D" id="3.30.160.270">
    <property type="match status" value="1"/>
</dbReference>
<dbReference type="PROSITE" id="PS50991">
    <property type="entry name" value="PYR_CT"/>
    <property type="match status" value="1"/>
</dbReference>
<feature type="region of interest" description="Disordered" evidence="9">
    <location>
        <begin position="517"/>
        <end position="536"/>
    </location>
</feature>
<organism evidence="11">
    <name type="scientific">marine metagenome</name>
    <dbReference type="NCBI Taxonomy" id="408172"/>
    <lineage>
        <taxon>unclassified sequences</taxon>
        <taxon>metagenomes</taxon>
        <taxon>ecological metagenomes</taxon>
    </lineage>
</organism>